<dbReference type="PANTHER" id="PTHR30160">
    <property type="entry name" value="TETRAACYLDISACCHARIDE 4'-KINASE-RELATED"/>
    <property type="match status" value="1"/>
</dbReference>
<proteinExistence type="predicted"/>
<dbReference type="KEGG" id="csn:Cyast_1188"/>
<sequence>MRILALIPGGIGDQILFFPTLKTLKDQYPKAVIDVIVEPRSKNAYRVCPHVKEVLVFDYKDKNGLADYLNLLGIIRDREYELAVTLGRNWAVGFLLWLNGIPNRVGYKGPKSWFINNPVELKTEQYAAYMYHDLVHGLNITNPCPPLSINVPKEDIQWAESEQRRLDIKESGYILIHGGSSALAKTKGIDKIYPVAKWQRIVEDVQRKQPNLPIVLLNGPDDQEWTAEMLQLCNNLKVISPPDIGKLSAFIAGANLMLCTDSAPMHLSVAVGTYTIALFGPTQADKLLPPNSDRFIGIQSLSKNIADISTEKILEKMWQG</sequence>
<dbReference type="Pfam" id="PF01075">
    <property type="entry name" value="Glyco_transf_9"/>
    <property type="match status" value="1"/>
</dbReference>
<dbReference type="InterPro" id="IPR051199">
    <property type="entry name" value="LPS_LOS_Heptosyltrfase"/>
</dbReference>
<name>K9YJU8_CYASC</name>
<dbReference type="GO" id="GO:0009244">
    <property type="term" value="P:lipopolysaccharide core region biosynthetic process"/>
    <property type="evidence" value="ECO:0007669"/>
    <property type="project" value="TreeGrafter"/>
</dbReference>
<accession>K9YJU8</accession>
<dbReference type="SUPFAM" id="SSF53756">
    <property type="entry name" value="UDP-Glycosyltransferase/glycogen phosphorylase"/>
    <property type="match status" value="1"/>
</dbReference>
<dbReference type="CDD" id="cd03789">
    <property type="entry name" value="GT9_LPS_heptosyltransferase"/>
    <property type="match status" value="1"/>
</dbReference>
<dbReference type="AlphaFoldDB" id="K9YJU8"/>
<evidence type="ECO:0000313" key="4">
    <source>
        <dbReference type="Proteomes" id="UP000010483"/>
    </source>
</evidence>
<dbReference type="GO" id="GO:0008713">
    <property type="term" value="F:ADP-heptose-lipopolysaccharide heptosyltransferase activity"/>
    <property type="evidence" value="ECO:0007669"/>
    <property type="project" value="TreeGrafter"/>
</dbReference>
<dbReference type="HOGENOM" id="CLU_038371_0_0_3"/>
<evidence type="ECO:0000313" key="3">
    <source>
        <dbReference type="EMBL" id="AFZ47154.1"/>
    </source>
</evidence>
<reference evidence="4" key="1">
    <citation type="journal article" date="2013" name="Proc. Natl. Acad. Sci. U.S.A.">
        <title>Improving the coverage of the cyanobacterial phylum using diversity-driven genome sequencing.</title>
        <authorList>
            <person name="Shih P.M."/>
            <person name="Wu D."/>
            <person name="Latifi A."/>
            <person name="Axen S.D."/>
            <person name="Fewer D.P."/>
            <person name="Talla E."/>
            <person name="Calteau A."/>
            <person name="Cai F."/>
            <person name="Tandeau de Marsac N."/>
            <person name="Rippka R."/>
            <person name="Herdman M."/>
            <person name="Sivonen K."/>
            <person name="Coursin T."/>
            <person name="Laurent T."/>
            <person name="Goodwin L."/>
            <person name="Nolan M."/>
            <person name="Davenport K.W."/>
            <person name="Han C.S."/>
            <person name="Rubin E.M."/>
            <person name="Eisen J.A."/>
            <person name="Woyke T."/>
            <person name="Gugger M."/>
            <person name="Kerfeld C.A."/>
        </authorList>
    </citation>
    <scope>NUCLEOTIDE SEQUENCE [LARGE SCALE GENOMIC DNA]</scope>
    <source>
        <strain evidence="4">ATCC 29140 / PCC 7202</strain>
    </source>
</reference>
<dbReference type="GO" id="GO:0005829">
    <property type="term" value="C:cytosol"/>
    <property type="evidence" value="ECO:0007669"/>
    <property type="project" value="TreeGrafter"/>
</dbReference>
<dbReference type="Proteomes" id="UP000010483">
    <property type="component" value="Chromosome"/>
</dbReference>
<evidence type="ECO:0000256" key="1">
    <source>
        <dbReference type="ARBA" id="ARBA00022676"/>
    </source>
</evidence>
<keyword evidence="2 3" id="KW-0808">Transferase</keyword>
<keyword evidence="4" id="KW-1185">Reference proteome</keyword>
<organism evidence="3 4">
    <name type="scientific">Cyanobacterium stanieri (strain ATCC 29140 / PCC 7202)</name>
    <dbReference type="NCBI Taxonomy" id="292563"/>
    <lineage>
        <taxon>Bacteria</taxon>
        <taxon>Bacillati</taxon>
        <taxon>Cyanobacteriota</taxon>
        <taxon>Cyanophyceae</taxon>
        <taxon>Oscillatoriophycideae</taxon>
        <taxon>Chroococcales</taxon>
        <taxon>Geminocystaceae</taxon>
        <taxon>Cyanobacterium</taxon>
    </lineage>
</organism>
<dbReference type="EMBL" id="CP003940">
    <property type="protein sequence ID" value="AFZ47154.1"/>
    <property type="molecule type" value="Genomic_DNA"/>
</dbReference>
<keyword evidence="1" id="KW-0328">Glycosyltransferase</keyword>
<dbReference type="PATRIC" id="fig|292563.3.peg.1246"/>
<dbReference type="STRING" id="292563.Cyast_1188"/>
<protein>
    <submittedName>
        <fullName evidence="3">Glycosyl transferase family 9</fullName>
    </submittedName>
</protein>
<dbReference type="InterPro" id="IPR002201">
    <property type="entry name" value="Glyco_trans_9"/>
</dbReference>
<dbReference type="BioCyc" id="CSTA292563:G1353-1195-MONOMER"/>
<dbReference type="eggNOG" id="COG0859">
    <property type="taxonomic scope" value="Bacteria"/>
</dbReference>
<evidence type="ECO:0000256" key="2">
    <source>
        <dbReference type="ARBA" id="ARBA00022679"/>
    </source>
</evidence>
<dbReference type="PANTHER" id="PTHR30160:SF7">
    <property type="entry name" value="ADP-HEPTOSE--LPS HEPTOSYLTRANSFERASE 2"/>
    <property type="match status" value="1"/>
</dbReference>
<gene>
    <name evidence="3" type="ordered locus">Cyast_1188</name>
</gene>
<dbReference type="Gene3D" id="3.40.50.2000">
    <property type="entry name" value="Glycogen Phosphorylase B"/>
    <property type="match status" value="2"/>
</dbReference>